<dbReference type="Proteomes" id="UP001240984">
    <property type="component" value="Unassembled WGS sequence"/>
</dbReference>
<dbReference type="PANTHER" id="PTHR48106">
    <property type="entry name" value="QUINONE OXIDOREDUCTASE PIG3-RELATED"/>
    <property type="match status" value="1"/>
</dbReference>
<organism evidence="4 5">
    <name type="scientific">Catenuloplanes nepalensis</name>
    <dbReference type="NCBI Taxonomy" id="587533"/>
    <lineage>
        <taxon>Bacteria</taxon>
        <taxon>Bacillati</taxon>
        <taxon>Actinomycetota</taxon>
        <taxon>Actinomycetes</taxon>
        <taxon>Micromonosporales</taxon>
        <taxon>Micromonosporaceae</taxon>
        <taxon>Catenuloplanes</taxon>
    </lineage>
</organism>
<dbReference type="Gene3D" id="3.40.50.720">
    <property type="entry name" value="NAD(P)-binding Rossmann-like Domain"/>
    <property type="match status" value="1"/>
</dbReference>
<dbReference type="InterPro" id="IPR020843">
    <property type="entry name" value="ER"/>
</dbReference>
<keyword evidence="5" id="KW-1185">Reference proteome</keyword>
<dbReference type="InterPro" id="IPR011032">
    <property type="entry name" value="GroES-like_sf"/>
</dbReference>
<evidence type="ECO:0000259" key="3">
    <source>
        <dbReference type="SMART" id="SM00829"/>
    </source>
</evidence>
<dbReference type="SUPFAM" id="SSF50129">
    <property type="entry name" value="GroES-like"/>
    <property type="match status" value="1"/>
</dbReference>
<accession>A0ABT9MN99</accession>
<dbReference type="Pfam" id="PF08240">
    <property type="entry name" value="ADH_N"/>
    <property type="match status" value="1"/>
</dbReference>
<dbReference type="Gene3D" id="3.90.180.10">
    <property type="entry name" value="Medium-chain alcohol dehydrogenases, catalytic domain"/>
    <property type="match status" value="1"/>
</dbReference>
<dbReference type="Pfam" id="PF13602">
    <property type="entry name" value="ADH_zinc_N_2"/>
    <property type="match status" value="1"/>
</dbReference>
<dbReference type="SMART" id="SM00829">
    <property type="entry name" value="PKS_ER"/>
    <property type="match status" value="1"/>
</dbReference>
<dbReference type="SUPFAM" id="SSF51735">
    <property type="entry name" value="NAD(P)-binding Rossmann-fold domains"/>
    <property type="match status" value="1"/>
</dbReference>
<evidence type="ECO:0000256" key="2">
    <source>
        <dbReference type="ARBA" id="ARBA00023002"/>
    </source>
</evidence>
<evidence type="ECO:0000256" key="1">
    <source>
        <dbReference type="ARBA" id="ARBA00022857"/>
    </source>
</evidence>
<gene>
    <name evidence="4" type="ORF">J2S43_001417</name>
</gene>
<dbReference type="EMBL" id="JAUSRA010000001">
    <property type="protein sequence ID" value="MDP9792905.1"/>
    <property type="molecule type" value="Genomic_DNA"/>
</dbReference>
<comment type="caution">
    <text evidence="4">The sequence shown here is derived from an EMBL/GenBank/DDBJ whole genome shotgun (WGS) entry which is preliminary data.</text>
</comment>
<protein>
    <submittedName>
        <fullName evidence="4">NADPH:quinone reductase-like Zn-dependent oxidoreductase</fullName>
    </submittedName>
</protein>
<dbReference type="CDD" id="cd05289">
    <property type="entry name" value="MDR_like_2"/>
    <property type="match status" value="1"/>
</dbReference>
<name>A0ABT9MN99_9ACTN</name>
<evidence type="ECO:0000313" key="4">
    <source>
        <dbReference type="EMBL" id="MDP9792905.1"/>
    </source>
</evidence>
<feature type="domain" description="Enoyl reductase (ER)" evidence="3">
    <location>
        <begin position="3"/>
        <end position="290"/>
    </location>
</feature>
<reference evidence="4 5" key="1">
    <citation type="submission" date="2023-07" db="EMBL/GenBank/DDBJ databases">
        <title>Sequencing the genomes of 1000 actinobacteria strains.</title>
        <authorList>
            <person name="Klenk H.-P."/>
        </authorList>
    </citation>
    <scope>NUCLEOTIDE SEQUENCE [LARGE SCALE GENOMIC DNA]</scope>
    <source>
        <strain evidence="4 5">DSM 44710</strain>
    </source>
</reference>
<proteinExistence type="predicted"/>
<keyword evidence="2" id="KW-0560">Oxidoreductase</keyword>
<dbReference type="RefSeq" id="WP_306827793.1">
    <property type="nucleotide sequence ID" value="NZ_JAUSRA010000001.1"/>
</dbReference>
<keyword evidence="1" id="KW-0521">NADP</keyword>
<dbReference type="InterPro" id="IPR036291">
    <property type="entry name" value="NAD(P)-bd_dom_sf"/>
</dbReference>
<dbReference type="InterPro" id="IPR013154">
    <property type="entry name" value="ADH-like_N"/>
</dbReference>
<sequence length="293" mass="30173">MQEFFDRPDPVPNRGEVLIRVDVAGVNPMDHVLRAGLLPGLDSGRPFPRVLGMEAAGTVLALGEGVDGLEVGDPVFGFALTGGGTYAETTLLSAPHTARIPMGLSATVAATLPVAGTTAVDALDQLGLPADATVLVNGVGGGVGLLVARLAVQRGLRVIGTGSTTKREPAEAIGVRFIDYTAGDVVAKARELVPDGFDGIVDVVGGTSLRTVAPLAKDSRNVIAVNDASVPETGGRFIERRMDRENLERAAQLALDGFLTPVITEVHPLSDAPAALAAVENGRIPGKVIIKVT</sequence>
<evidence type="ECO:0000313" key="5">
    <source>
        <dbReference type="Proteomes" id="UP001240984"/>
    </source>
</evidence>
<dbReference type="PANTHER" id="PTHR48106:SF18">
    <property type="entry name" value="QUINONE OXIDOREDUCTASE PIG3"/>
    <property type="match status" value="1"/>
</dbReference>